<keyword evidence="4" id="KW-0862">Zinc</keyword>
<evidence type="ECO:0000313" key="10">
    <source>
        <dbReference type="EMBL" id="SCF14502.1"/>
    </source>
</evidence>
<reference evidence="11" key="1">
    <citation type="submission" date="2016-06" db="EMBL/GenBank/DDBJ databases">
        <authorList>
            <person name="Varghese N."/>
            <person name="Submissions Spin"/>
        </authorList>
    </citation>
    <scope>NUCLEOTIDE SEQUENCE [LARGE SCALE GENOMIC DNA]</scope>
    <source>
        <strain evidence="11">DSM 43909</strain>
    </source>
</reference>
<evidence type="ECO:0000259" key="9">
    <source>
        <dbReference type="Pfam" id="PF12323"/>
    </source>
</evidence>
<feature type="domain" description="Probable transposase IS891/IS1136/IS1341" evidence="7">
    <location>
        <begin position="162"/>
        <end position="282"/>
    </location>
</feature>
<organism evidence="10 11">
    <name type="scientific">Micromonospora viridifaciens</name>
    <dbReference type="NCBI Taxonomy" id="1881"/>
    <lineage>
        <taxon>Bacteria</taxon>
        <taxon>Bacillati</taxon>
        <taxon>Actinomycetota</taxon>
        <taxon>Actinomycetes</taxon>
        <taxon>Micromonosporales</taxon>
        <taxon>Micromonosporaceae</taxon>
        <taxon>Micromonospora</taxon>
    </lineage>
</organism>
<evidence type="ECO:0000313" key="11">
    <source>
        <dbReference type="Proteomes" id="UP000198242"/>
    </source>
</evidence>
<evidence type="ECO:0000256" key="3">
    <source>
        <dbReference type="ARBA" id="ARBA00022723"/>
    </source>
</evidence>
<keyword evidence="11" id="KW-1185">Reference proteome</keyword>
<dbReference type="InterPro" id="IPR021027">
    <property type="entry name" value="Transposase_put_HTH"/>
</dbReference>
<dbReference type="PANTHER" id="PTHR36172:SF1">
    <property type="entry name" value="RESOLVASE-RELATED"/>
    <property type="match status" value="1"/>
</dbReference>
<evidence type="ECO:0000256" key="4">
    <source>
        <dbReference type="ARBA" id="ARBA00022833"/>
    </source>
</evidence>
<dbReference type="GO" id="GO:0032196">
    <property type="term" value="P:transposition"/>
    <property type="evidence" value="ECO:0007669"/>
    <property type="project" value="UniProtKB-KW"/>
</dbReference>
<dbReference type="Pfam" id="PF01385">
    <property type="entry name" value="OrfB_IS605"/>
    <property type="match status" value="1"/>
</dbReference>
<accession>A0A1C4Y1C4</accession>
<evidence type="ECO:0000256" key="1">
    <source>
        <dbReference type="ARBA" id="ARBA00008761"/>
    </source>
</evidence>
<dbReference type="RefSeq" id="WP_089007441.1">
    <property type="nucleotide sequence ID" value="NZ_LT607411.1"/>
</dbReference>
<dbReference type="GO" id="GO:0003677">
    <property type="term" value="F:DNA binding"/>
    <property type="evidence" value="ECO:0007669"/>
    <property type="project" value="UniProtKB-KW"/>
</dbReference>
<evidence type="ECO:0000256" key="2">
    <source>
        <dbReference type="ARBA" id="ARBA00022578"/>
    </source>
</evidence>
<dbReference type="InterPro" id="IPR001959">
    <property type="entry name" value="Transposase"/>
</dbReference>
<evidence type="ECO:0000256" key="6">
    <source>
        <dbReference type="ARBA" id="ARBA00023172"/>
    </source>
</evidence>
<protein>
    <submittedName>
        <fullName evidence="10">Putative transposase</fullName>
    </submittedName>
</protein>
<dbReference type="PANTHER" id="PTHR36172">
    <property type="match status" value="1"/>
</dbReference>
<keyword evidence="5" id="KW-0238">DNA-binding</keyword>
<keyword evidence="3" id="KW-0479">Metal-binding</keyword>
<dbReference type="Pfam" id="PF12323">
    <property type="entry name" value="HTH_OrfB_IS605"/>
    <property type="match status" value="1"/>
</dbReference>
<keyword evidence="6" id="KW-0233">DNA recombination</keyword>
<dbReference type="Proteomes" id="UP000198242">
    <property type="component" value="Chromosome I"/>
</dbReference>
<keyword evidence="2" id="KW-0815">Transposition</keyword>
<proteinExistence type="inferred from homology"/>
<evidence type="ECO:0000259" key="8">
    <source>
        <dbReference type="Pfam" id="PF07282"/>
    </source>
</evidence>
<dbReference type="AlphaFoldDB" id="A0A1C4Y1C4"/>
<feature type="domain" description="Cas12f1-like TNB" evidence="8">
    <location>
        <begin position="310"/>
        <end position="376"/>
    </location>
</feature>
<dbReference type="OrthoDB" id="6230307at2"/>
<dbReference type="GO" id="GO:0006310">
    <property type="term" value="P:DNA recombination"/>
    <property type="evidence" value="ECO:0007669"/>
    <property type="project" value="UniProtKB-KW"/>
</dbReference>
<dbReference type="GO" id="GO:0046872">
    <property type="term" value="F:metal ion binding"/>
    <property type="evidence" value="ECO:0007669"/>
    <property type="project" value="UniProtKB-KW"/>
</dbReference>
<comment type="similarity">
    <text evidence="1">In the C-terminal section; belongs to the transposase 35 family.</text>
</comment>
<sequence>MLTGRRYLLAFTPEQAAYAEQVGAVCRAVWNTALEQRREYRRRGSWINYNEQARQMAEAKKDPDCGWLADAPSHVLQQTLRDLEQACRTHGTWRVRWRSKARTAPSFRFPDAKHIAVRRLSRRWGEVRLPKFGPVRFRWSRSLGGPVRNATVSRDGGRWYISFCVEDGVTEAAPNGKPPIGVDRGVAVAVARSDGGLDDRAFVTPGEAARLKRLQQRLSRSLRVHGRNRGSKRRDKVRAEIGRLNARIRHRRADFVTQEAVQLVRDHGLVVVEGLRIKKMTASAKGTVEQPGRNVRQKAGLNRAILSKGWGGFLLKLEHAARYHGAKIEKVNPAYTSQTCNACKHVASESRESQAVFRCVACGHQDHADVNAAKNILAAGLAVTGRGDLAVGRSVKRQPPARLAA</sequence>
<evidence type="ECO:0000259" key="7">
    <source>
        <dbReference type="Pfam" id="PF01385"/>
    </source>
</evidence>
<name>A0A1C4Y1C4_MICVI</name>
<dbReference type="InterPro" id="IPR051491">
    <property type="entry name" value="Recombinase/Transposase-rel"/>
</dbReference>
<evidence type="ECO:0000256" key="5">
    <source>
        <dbReference type="ARBA" id="ARBA00023125"/>
    </source>
</evidence>
<dbReference type="InterPro" id="IPR010095">
    <property type="entry name" value="Cas12f1-like_TNB"/>
</dbReference>
<dbReference type="NCBIfam" id="NF040570">
    <property type="entry name" value="guided_TnpB"/>
    <property type="match status" value="1"/>
</dbReference>
<gene>
    <name evidence="10" type="ORF">GA0074695_3783</name>
</gene>
<feature type="domain" description="Transposase putative helix-turn-helix" evidence="9">
    <location>
        <begin position="1"/>
        <end position="43"/>
    </location>
</feature>
<dbReference type="EMBL" id="LT607411">
    <property type="protein sequence ID" value="SCF14502.1"/>
    <property type="molecule type" value="Genomic_DNA"/>
</dbReference>
<dbReference type="Pfam" id="PF07282">
    <property type="entry name" value="Cas12f1-like_TNB"/>
    <property type="match status" value="1"/>
</dbReference>